<evidence type="ECO:0000313" key="6">
    <source>
        <dbReference type="EMBL" id="CAF3936898.1"/>
    </source>
</evidence>
<protein>
    <submittedName>
        <fullName evidence="2">Uncharacterized protein</fullName>
    </submittedName>
</protein>
<evidence type="ECO:0000313" key="4">
    <source>
        <dbReference type="EMBL" id="CAF3906890.1"/>
    </source>
</evidence>
<gene>
    <name evidence="6" type="ORF">BYL167_LOCUS10300</name>
    <name evidence="1" type="ORF">CJN711_LOCUS13560</name>
    <name evidence="4" type="ORF">GIL414_LOCUS6854</name>
    <name evidence="2" type="ORF">KQP761_LOCUS26632</name>
    <name evidence="3" type="ORF">MBJ925_LOCUS8946</name>
    <name evidence="5" type="ORF">SMN809_LOCUS7026</name>
</gene>
<dbReference type="Proteomes" id="UP000663834">
    <property type="component" value="Unassembled WGS sequence"/>
</dbReference>
<dbReference type="AlphaFoldDB" id="A0A816D7A1"/>
<dbReference type="EMBL" id="CAJNOV010005988">
    <property type="protein sequence ID" value="CAF1232237.1"/>
    <property type="molecule type" value="Genomic_DNA"/>
</dbReference>
<name>A0A816D7A1_9BILA</name>
<dbReference type="Proteomes" id="UP000681720">
    <property type="component" value="Unassembled WGS sequence"/>
</dbReference>
<dbReference type="EMBL" id="CAJOBJ010002012">
    <property type="protein sequence ID" value="CAF3906890.1"/>
    <property type="molecule type" value="Genomic_DNA"/>
</dbReference>
<proteinExistence type="predicted"/>
<sequence>MSLTTVNKLINDIEMDHCASSNDSLATTGIGPCIGFVILLNDCHHVFIEHRSSVYLPSTFDLNNVRSVLKSVVQHVSKTLPGSSITGALIIGGVNDQSHFKNLQKLINEILYTAVRSDDENESIHYKQLLKNILCNNVCFNLSSEIPKITGESNIDLIVGKDFENGNSVIIVVQHVIKFAISDVILGVLIIQIKSNSRYFMIDVSQIENNQTKGKSFFTLS</sequence>
<dbReference type="Proteomes" id="UP000676336">
    <property type="component" value="Unassembled WGS sequence"/>
</dbReference>
<comment type="caution">
    <text evidence="2">The sequence shown here is derived from an EMBL/GenBank/DDBJ whole genome shotgun (WGS) entry which is preliminary data.</text>
</comment>
<dbReference type="EMBL" id="CAJNRE010003306">
    <property type="protein sequence ID" value="CAF2015530.1"/>
    <property type="molecule type" value="Genomic_DNA"/>
</dbReference>
<evidence type="ECO:0000313" key="5">
    <source>
        <dbReference type="EMBL" id="CAF3908590.1"/>
    </source>
</evidence>
<dbReference type="Proteomes" id="UP000663824">
    <property type="component" value="Unassembled WGS sequence"/>
</dbReference>
<dbReference type="EMBL" id="CAJOBI010001976">
    <property type="protein sequence ID" value="CAF3908590.1"/>
    <property type="molecule type" value="Genomic_DNA"/>
</dbReference>
<evidence type="ECO:0000313" key="2">
    <source>
        <dbReference type="EMBL" id="CAF1633485.1"/>
    </source>
</evidence>
<organism evidence="2 7">
    <name type="scientific">Rotaria magnacalcarata</name>
    <dbReference type="NCBI Taxonomy" id="392030"/>
    <lineage>
        <taxon>Eukaryota</taxon>
        <taxon>Metazoa</taxon>
        <taxon>Spiralia</taxon>
        <taxon>Gnathifera</taxon>
        <taxon>Rotifera</taxon>
        <taxon>Eurotatoria</taxon>
        <taxon>Bdelloidea</taxon>
        <taxon>Philodinida</taxon>
        <taxon>Philodinidae</taxon>
        <taxon>Rotaria</taxon>
    </lineage>
</organism>
<accession>A0A816D7A1</accession>
<evidence type="ECO:0000313" key="3">
    <source>
        <dbReference type="EMBL" id="CAF2015530.1"/>
    </source>
</evidence>
<evidence type="ECO:0000313" key="1">
    <source>
        <dbReference type="EMBL" id="CAF1232237.1"/>
    </source>
</evidence>
<dbReference type="EMBL" id="CAJNOW010014571">
    <property type="protein sequence ID" value="CAF1633485.1"/>
    <property type="molecule type" value="Genomic_DNA"/>
</dbReference>
<reference evidence="2" key="1">
    <citation type="submission" date="2021-02" db="EMBL/GenBank/DDBJ databases">
        <authorList>
            <person name="Nowell W R."/>
        </authorList>
    </citation>
    <scope>NUCLEOTIDE SEQUENCE</scope>
</reference>
<evidence type="ECO:0000313" key="7">
    <source>
        <dbReference type="Proteomes" id="UP000663834"/>
    </source>
</evidence>
<dbReference type="Proteomes" id="UP000663855">
    <property type="component" value="Unassembled WGS sequence"/>
</dbReference>
<dbReference type="EMBL" id="CAJOBH010003084">
    <property type="protein sequence ID" value="CAF3936898.1"/>
    <property type="molecule type" value="Genomic_DNA"/>
</dbReference>
<dbReference type="OrthoDB" id="10058435at2759"/>
<dbReference type="Proteomes" id="UP000681967">
    <property type="component" value="Unassembled WGS sequence"/>
</dbReference>